<evidence type="ECO:0000313" key="5">
    <source>
        <dbReference type="Proteomes" id="UP000734854"/>
    </source>
</evidence>
<reference evidence="4 5" key="1">
    <citation type="submission" date="2020-08" db="EMBL/GenBank/DDBJ databases">
        <title>Plant Genome Project.</title>
        <authorList>
            <person name="Zhang R.-G."/>
        </authorList>
    </citation>
    <scope>NUCLEOTIDE SEQUENCE [LARGE SCALE GENOMIC DNA]</scope>
    <source>
        <tissue evidence="4">Rhizome</tissue>
    </source>
</reference>
<evidence type="ECO:0000256" key="2">
    <source>
        <dbReference type="SAM" id="MobiDB-lite"/>
    </source>
</evidence>
<name>A0A8J5GK83_ZINOF</name>
<dbReference type="Proteomes" id="UP000734854">
    <property type="component" value="Unassembled WGS sequence"/>
</dbReference>
<dbReference type="EMBL" id="JACMSC010000010">
    <property type="protein sequence ID" value="KAG6504601.1"/>
    <property type="molecule type" value="Genomic_DNA"/>
</dbReference>
<feature type="region of interest" description="Disordered" evidence="2">
    <location>
        <begin position="1"/>
        <end position="53"/>
    </location>
</feature>
<keyword evidence="5" id="KW-1185">Reference proteome</keyword>
<proteinExistence type="inferred from homology"/>
<comment type="caution">
    <text evidence="4">The sequence shown here is derived from an EMBL/GenBank/DDBJ whole genome shotgun (WGS) entry which is preliminary data.</text>
</comment>
<gene>
    <name evidence="4" type="ORF">ZIOFF_033391</name>
    <name evidence="3" type="ORF">ZIOFF_036935</name>
</gene>
<dbReference type="EMBL" id="JACMSC010000009">
    <property type="protein sequence ID" value="KAG6508036.1"/>
    <property type="molecule type" value="Genomic_DNA"/>
</dbReference>
<dbReference type="AlphaFoldDB" id="A0A8J5GK83"/>
<evidence type="ECO:0000313" key="3">
    <source>
        <dbReference type="EMBL" id="KAG6504601.1"/>
    </source>
</evidence>
<feature type="compositionally biased region" description="Basic and acidic residues" evidence="2">
    <location>
        <begin position="37"/>
        <end position="51"/>
    </location>
</feature>
<evidence type="ECO:0000256" key="1">
    <source>
        <dbReference type="ARBA" id="ARBA00007160"/>
    </source>
</evidence>
<organism evidence="4 5">
    <name type="scientific">Zingiber officinale</name>
    <name type="common">Ginger</name>
    <name type="synonym">Amomum zingiber</name>
    <dbReference type="NCBI Taxonomy" id="94328"/>
    <lineage>
        <taxon>Eukaryota</taxon>
        <taxon>Viridiplantae</taxon>
        <taxon>Streptophyta</taxon>
        <taxon>Embryophyta</taxon>
        <taxon>Tracheophyta</taxon>
        <taxon>Spermatophyta</taxon>
        <taxon>Magnoliopsida</taxon>
        <taxon>Liliopsida</taxon>
        <taxon>Zingiberales</taxon>
        <taxon>Zingiberaceae</taxon>
        <taxon>Zingiber</taxon>
    </lineage>
</organism>
<feature type="compositionally biased region" description="Basic and acidic residues" evidence="2">
    <location>
        <begin position="1"/>
        <end position="23"/>
    </location>
</feature>
<protein>
    <submittedName>
        <fullName evidence="4">Uncharacterized protein</fullName>
    </submittedName>
</protein>
<dbReference type="PANTHER" id="PTHR33801">
    <property type="entry name" value="ABSCISIC STRESS-RIPENING PROTEIN 5"/>
    <property type="match status" value="1"/>
</dbReference>
<comment type="similarity">
    <text evidence="1">Belongs to the abscisic acid and water stress-induced protein family.</text>
</comment>
<dbReference type="InterPro" id="IPR003496">
    <property type="entry name" value="ABA_WDS"/>
</dbReference>
<evidence type="ECO:0000313" key="4">
    <source>
        <dbReference type="EMBL" id="KAG6508036.1"/>
    </source>
</evidence>
<accession>A0A8J5GK83</accession>
<dbReference type="Pfam" id="PF02496">
    <property type="entry name" value="ABA_WDS"/>
    <property type="match status" value="1"/>
</dbReference>
<sequence>MAEEKHHHFFHHKEETSSDPRKEEKHHKHMEQLGELGAHEKHQAKKDPENAHKHKVTEEIAATVAVGSAGFAFHEHHEKKEAKRHGHE</sequence>
<dbReference type="PANTHER" id="PTHR33801:SF7">
    <property type="entry name" value="ABSCISIC STRESS-RIPENING PROTEIN 2"/>
    <property type="match status" value="1"/>
</dbReference>